<dbReference type="PANTHER" id="PTHR34585">
    <property type="match status" value="1"/>
</dbReference>
<dbReference type="PANTHER" id="PTHR34585:SF22">
    <property type="entry name" value="HELIX-TURN-HELIX DOMAIN-CONTAINING PROTEIN"/>
    <property type="match status" value="1"/>
</dbReference>
<sequence length="89" mass="10481">MEVICLQDEAFYALVEQVVARLKEKSGQEKEKWISDEEAMQLLNIKSKTTLQKLRDEGKIRFSQPQKKIIVYDRDSLNAYLEQNARNTF</sequence>
<evidence type="ECO:0000313" key="3">
    <source>
        <dbReference type="Proteomes" id="UP000515369"/>
    </source>
</evidence>
<name>A0A7G5GS72_9BACT</name>
<evidence type="ECO:0000313" key="2">
    <source>
        <dbReference type="EMBL" id="QMW01714.1"/>
    </source>
</evidence>
<dbReference type="RefSeq" id="WP_182458993.1">
    <property type="nucleotide sequence ID" value="NZ_CP059732.1"/>
</dbReference>
<dbReference type="Proteomes" id="UP000515369">
    <property type="component" value="Chromosome"/>
</dbReference>
<keyword evidence="3" id="KW-1185">Reference proteome</keyword>
<evidence type="ECO:0000259" key="1">
    <source>
        <dbReference type="Pfam" id="PF12728"/>
    </source>
</evidence>
<dbReference type="EMBL" id="CP059732">
    <property type="protein sequence ID" value="QMW01714.1"/>
    <property type="molecule type" value="Genomic_DNA"/>
</dbReference>
<accession>A0A7G5GS72</accession>
<dbReference type="Pfam" id="PF12728">
    <property type="entry name" value="HTH_17"/>
    <property type="match status" value="1"/>
</dbReference>
<dbReference type="InterPro" id="IPR041657">
    <property type="entry name" value="HTH_17"/>
</dbReference>
<reference evidence="2 3" key="1">
    <citation type="submission" date="2020-07" db="EMBL/GenBank/DDBJ databases">
        <title>Spirosoma foliorum sp. nov., isolated from the leaves on the Nejang mountain Korea, Republic of.</title>
        <authorList>
            <person name="Ho H."/>
            <person name="Lee Y.-J."/>
            <person name="Nurcahyanto D.-A."/>
            <person name="Kim S.-G."/>
        </authorList>
    </citation>
    <scope>NUCLEOTIDE SEQUENCE [LARGE SCALE GENOMIC DNA]</scope>
    <source>
        <strain evidence="2 3">PL0136</strain>
    </source>
</reference>
<protein>
    <submittedName>
        <fullName evidence="2">Helix-turn-helix domain-containing protein</fullName>
    </submittedName>
</protein>
<proteinExistence type="predicted"/>
<dbReference type="AlphaFoldDB" id="A0A7G5GS72"/>
<organism evidence="2 3">
    <name type="scientific">Spirosoma foliorum</name>
    <dbReference type="NCBI Taxonomy" id="2710596"/>
    <lineage>
        <taxon>Bacteria</taxon>
        <taxon>Pseudomonadati</taxon>
        <taxon>Bacteroidota</taxon>
        <taxon>Cytophagia</taxon>
        <taxon>Cytophagales</taxon>
        <taxon>Cytophagaceae</taxon>
        <taxon>Spirosoma</taxon>
    </lineage>
</organism>
<dbReference type="KEGG" id="sfol:H3H32_27755"/>
<feature type="domain" description="Helix-turn-helix" evidence="1">
    <location>
        <begin position="34"/>
        <end position="84"/>
    </location>
</feature>
<gene>
    <name evidence="2" type="ORF">H3H32_27755</name>
</gene>